<feature type="compositionally biased region" description="Basic and acidic residues" evidence="4">
    <location>
        <begin position="229"/>
        <end position="249"/>
    </location>
</feature>
<feature type="region of interest" description="Disordered" evidence="4">
    <location>
        <begin position="600"/>
        <end position="626"/>
    </location>
</feature>
<dbReference type="AlphaFoldDB" id="A0A178F6M3"/>
<protein>
    <recommendedName>
        <fullName evidence="5">Ubiquitin-like domain-containing protein</fullName>
    </recommendedName>
</protein>
<keyword evidence="3" id="KW-0539">Nucleus</keyword>
<dbReference type="EMBL" id="LHPM01000011">
    <property type="protein sequence ID" value="OAL67117.1"/>
    <property type="molecule type" value="Genomic_DNA"/>
</dbReference>
<dbReference type="InterPro" id="IPR010301">
    <property type="entry name" value="RRP1"/>
</dbReference>
<evidence type="ECO:0000256" key="1">
    <source>
        <dbReference type="ARBA" id="ARBA00004123"/>
    </source>
</evidence>
<dbReference type="InterPro" id="IPR029071">
    <property type="entry name" value="Ubiquitin-like_domsf"/>
</dbReference>
<dbReference type="VEuPathDB" id="FungiDB:TERG_07938"/>
<proteinExistence type="inferred from homology"/>
<feature type="compositionally biased region" description="Acidic residues" evidence="4">
    <location>
        <begin position="650"/>
        <end position="662"/>
    </location>
</feature>
<evidence type="ECO:0000313" key="7">
    <source>
        <dbReference type="Proteomes" id="UP000243015"/>
    </source>
</evidence>
<comment type="caution">
    <text evidence="6">The sequence shown here is derived from an EMBL/GenBank/DDBJ whole genome shotgun (WGS) entry which is preliminary data.</text>
</comment>
<dbReference type="InterPro" id="IPR039869">
    <property type="entry name" value="UBTD1/2"/>
</dbReference>
<gene>
    <name evidence="6" type="ORF">A7C99_1532</name>
</gene>
<comment type="similarity">
    <text evidence="2">Belongs to the RRP1 family.</text>
</comment>
<evidence type="ECO:0000256" key="3">
    <source>
        <dbReference type="ARBA" id="ARBA00023242"/>
    </source>
</evidence>
<feature type="compositionally biased region" description="Polar residues" evidence="4">
    <location>
        <begin position="8"/>
        <end position="20"/>
    </location>
</feature>
<dbReference type="Pfam" id="PF05997">
    <property type="entry name" value="Nop52"/>
    <property type="match status" value="2"/>
</dbReference>
<dbReference type="SUPFAM" id="SSF54236">
    <property type="entry name" value="Ubiquitin-like"/>
    <property type="match status" value="1"/>
</dbReference>
<evidence type="ECO:0000256" key="2">
    <source>
        <dbReference type="ARBA" id="ARBA00006374"/>
    </source>
</evidence>
<feature type="domain" description="Ubiquitin-like" evidence="5">
    <location>
        <begin position="250"/>
        <end position="319"/>
    </location>
</feature>
<dbReference type="Pfam" id="PF16455">
    <property type="entry name" value="UBD"/>
    <property type="match status" value="1"/>
</dbReference>
<feature type="region of interest" description="Disordered" evidence="4">
    <location>
        <begin position="648"/>
        <end position="671"/>
    </location>
</feature>
<dbReference type="PROSITE" id="PS50053">
    <property type="entry name" value="UBIQUITIN_2"/>
    <property type="match status" value="1"/>
</dbReference>
<dbReference type="InterPro" id="IPR038169">
    <property type="entry name" value="DC-UbP/UBTD2_N_sf"/>
</dbReference>
<name>A0A178F6M3_TRIRU</name>
<dbReference type="VEuPathDB" id="FungiDB:TERG_07939"/>
<evidence type="ECO:0000256" key="4">
    <source>
        <dbReference type="SAM" id="MobiDB-lite"/>
    </source>
</evidence>
<comment type="subcellular location">
    <subcellularLocation>
        <location evidence="1">Nucleus</location>
    </subcellularLocation>
</comment>
<dbReference type="Gene3D" id="1.20.225.20">
    <property type="entry name" value="Ub domain-containing protein, DC-UbP/UBTD2, N-terminal domain"/>
    <property type="match status" value="1"/>
</dbReference>
<feature type="region of interest" description="Disordered" evidence="4">
    <location>
        <begin position="711"/>
        <end position="731"/>
    </location>
</feature>
<organism evidence="6 7">
    <name type="scientific">Trichophyton rubrum</name>
    <name type="common">Athlete's foot fungus</name>
    <name type="synonym">Epidermophyton rubrum</name>
    <dbReference type="NCBI Taxonomy" id="5551"/>
    <lineage>
        <taxon>Eukaryota</taxon>
        <taxon>Fungi</taxon>
        <taxon>Dikarya</taxon>
        <taxon>Ascomycota</taxon>
        <taxon>Pezizomycotina</taxon>
        <taxon>Eurotiomycetes</taxon>
        <taxon>Eurotiomycetidae</taxon>
        <taxon>Onygenales</taxon>
        <taxon>Arthrodermataceae</taxon>
        <taxon>Trichophyton</taxon>
    </lineage>
</organism>
<feature type="region of interest" description="Disordered" evidence="4">
    <location>
        <begin position="1"/>
        <end position="78"/>
    </location>
</feature>
<feature type="region of interest" description="Disordered" evidence="4">
    <location>
        <begin position="530"/>
        <end position="578"/>
    </location>
</feature>
<sequence>MGCCFSRDANSSPYPGSTAGQHGDSSHQININTAGHRHDQTERPSPNGGLSHAASDASSATPRPSRSAARRGVPLNEHFNQPIRPHVWKSKRRTWTRATIDREREVFFDTRVAGRPEIWAALSTALSLLRDGDVQTAQGIIDAAGITIPTGDVCEGCYDESGALYKFPEAIVSDPVNLADDDHAAEEAFKCDTGADLDGDADGDADGDTAGDETSTAKLVLGTGSSDDLLDKEKERRREEKGKRNERDMVKVTARLSDRGGPDVVVSIGKEQTVAALVRKIQAEARLPSNTRIQIVYLGKFFRDSQTLLEQGWKEGNVVNASHNPQTRSQRLDVLGLAASRPVLLYGAFNLSGVHRRPSTGVLGDYLQHIRFRSFGKHRRPRSRLYLSQIDIAIEPEKPLRHYGSTAVPLHKGAGFKRKTRDKAVESLTAFLRSKRDLKLFDLLKIWKGLFYCFYHSDKPLVQQALARSLSYTLVPSLPEQMVLPFLRAFWITMSRDFHSLDRLRLDKYLFLIRCYVGVSFEYYLKRGGKNKRQSGNNSTENQKGKNKRKRENDEADSEVNGGSTSRRKTSSTSAVQVREGDEWAELEAYLDMLEDGPLSPLIFDPNPSKQMSNQEDENGALVKVPKGPDGIRYHLMDIWLDELEKCATEPDESSAGDDEESPATKLKDGVPMELLLRPIERLQSESPNKTVRTRAKETLADERLILWGVREPEKAEEGSDEEDEWGGIED</sequence>
<feature type="compositionally biased region" description="Acidic residues" evidence="4">
    <location>
        <begin position="719"/>
        <end position="731"/>
    </location>
</feature>
<feature type="compositionally biased region" description="Low complexity" evidence="4">
    <location>
        <begin position="53"/>
        <end position="71"/>
    </location>
</feature>
<feature type="region of interest" description="Disordered" evidence="4">
    <location>
        <begin position="193"/>
        <end position="249"/>
    </location>
</feature>
<feature type="compositionally biased region" description="Acidic residues" evidence="4">
    <location>
        <begin position="195"/>
        <end position="211"/>
    </location>
</feature>
<dbReference type="GO" id="GO:0006364">
    <property type="term" value="P:rRNA processing"/>
    <property type="evidence" value="ECO:0007669"/>
    <property type="project" value="InterPro"/>
</dbReference>
<dbReference type="Proteomes" id="UP000243015">
    <property type="component" value="Unassembled WGS sequence"/>
</dbReference>
<accession>A0A178F6M3</accession>
<dbReference type="InterPro" id="IPR032752">
    <property type="entry name" value="DC-UbP/UBTD2_N"/>
</dbReference>
<dbReference type="PANTHER" id="PTHR13609">
    <property type="entry name" value="UBIQUITIN DOMAIN CONTAINING 1 PROTEIN-RELATED"/>
    <property type="match status" value="1"/>
</dbReference>
<dbReference type="GO" id="GO:0005634">
    <property type="term" value="C:nucleus"/>
    <property type="evidence" value="ECO:0007669"/>
    <property type="project" value="UniProtKB-SubCell"/>
</dbReference>
<evidence type="ECO:0000313" key="6">
    <source>
        <dbReference type="EMBL" id="OAL67117.1"/>
    </source>
</evidence>
<evidence type="ECO:0000259" key="5">
    <source>
        <dbReference type="PROSITE" id="PS50053"/>
    </source>
</evidence>
<reference evidence="6 7" key="1">
    <citation type="submission" date="2016-05" db="EMBL/GenBank/DDBJ databases">
        <title>Genome sequencing of Trichophyton rubrum CMCC(F)T1i isolated from hair.</title>
        <authorList>
            <person name="Zhan P."/>
            <person name="Tao Y."/>
            <person name="Liu W."/>
        </authorList>
    </citation>
    <scope>NUCLEOTIDE SEQUENCE [LARGE SCALE GENOMIC DNA]</scope>
    <source>
        <strain evidence="7">CMCC(F)T1i</strain>
    </source>
</reference>
<dbReference type="GO" id="GO:0030688">
    <property type="term" value="C:preribosome, small subunit precursor"/>
    <property type="evidence" value="ECO:0007669"/>
    <property type="project" value="InterPro"/>
</dbReference>
<dbReference type="InterPro" id="IPR000626">
    <property type="entry name" value="Ubiquitin-like_dom"/>
</dbReference>